<evidence type="ECO:0000313" key="1">
    <source>
        <dbReference type="EMBL" id="WCL53119.1"/>
    </source>
</evidence>
<dbReference type="InterPro" id="IPR008533">
    <property type="entry name" value="DUF815"/>
</dbReference>
<dbReference type="PANTHER" id="PTHR42935">
    <property type="entry name" value="SLR0930 PROTEIN"/>
    <property type="match status" value="1"/>
</dbReference>
<accession>A0AAE9XL05</accession>
<dbReference type="AlphaFoldDB" id="A0AAE9XL05"/>
<keyword evidence="1" id="KW-0547">Nucleotide-binding</keyword>
<name>A0AAE9XL05_9PROT</name>
<protein>
    <submittedName>
        <fullName evidence="1">ATP-binding protein</fullName>
    </submittedName>
</protein>
<dbReference type="InterPro" id="IPR027417">
    <property type="entry name" value="P-loop_NTPase"/>
</dbReference>
<gene>
    <name evidence="1" type="ORF">PH603_11275</name>
</gene>
<dbReference type="CDD" id="cd00009">
    <property type="entry name" value="AAA"/>
    <property type="match status" value="1"/>
</dbReference>
<dbReference type="PANTHER" id="PTHR42935:SF1">
    <property type="entry name" value="SLR0930 PROTEIN"/>
    <property type="match status" value="1"/>
</dbReference>
<keyword evidence="2" id="KW-1185">Reference proteome</keyword>
<keyword evidence="1" id="KW-0067">ATP-binding</keyword>
<evidence type="ECO:0000313" key="2">
    <source>
        <dbReference type="Proteomes" id="UP001217500"/>
    </source>
</evidence>
<proteinExistence type="predicted"/>
<dbReference type="GO" id="GO:0005524">
    <property type="term" value="F:ATP binding"/>
    <property type="evidence" value="ECO:0007669"/>
    <property type="project" value="UniProtKB-KW"/>
</dbReference>
<dbReference type="Proteomes" id="UP001217500">
    <property type="component" value="Chromosome"/>
</dbReference>
<sequence>MQDNDIKLISVLERIANALEGRPAAAVAPALDPAVNAYVYEAERHVLQPVKHVSAPPLALVLGVDRPRDALLENTRRFARGVAANNALLWGARGMGKSTLVKAVHQAVLAEAPLSLVEIHREDIAALPALLAILKGADQRFIIFCDDLSFDQPDRDFKALKSVLEGGLEGRPDNVIFYATSNRRHLLPRRMMDQEAATGIHPTEAMDETIALSDRFGLWLGFYPCDQDIYLGIVRGYLAHFGLDTGDDWMAAALEWSKTRGNRSGRTAWQFVTAWAGKAGKSLAF</sequence>
<organism evidence="1 2">
    <name type="scientific">Gimibacter soli</name>
    <dbReference type="NCBI Taxonomy" id="3024400"/>
    <lineage>
        <taxon>Bacteria</taxon>
        <taxon>Pseudomonadati</taxon>
        <taxon>Pseudomonadota</taxon>
        <taxon>Alphaproteobacteria</taxon>
        <taxon>Kordiimonadales</taxon>
        <taxon>Temperatibacteraceae</taxon>
        <taxon>Gimibacter</taxon>
    </lineage>
</organism>
<reference evidence="1" key="1">
    <citation type="submission" date="2023-01" db="EMBL/GenBank/DDBJ databases">
        <title>The genome sequence of Kordiimonadaceae bacterium 6D33.</title>
        <authorList>
            <person name="Liu Y."/>
        </authorList>
    </citation>
    <scope>NUCLEOTIDE SEQUENCE</scope>
    <source>
        <strain evidence="1">6D33</strain>
    </source>
</reference>
<dbReference type="KEGG" id="gso:PH603_11275"/>
<dbReference type="Pfam" id="PF05673">
    <property type="entry name" value="DUF815"/>
    <property type="match status" value="1"/>
</dbReference>
<dbReference type="SUPFAM" id="SSF52540">
    <property type="entry name" value="P-loop containing nucleoside triphosphate hydrolases"/>
    <property type="match status" value="1"/>
</dbReference>
<dbReference type="Gene3D" id="3.40.50.300">
    <property type="entry name" value="P-loop containing nucleotide triphosphate hydrolases"/>
    <property type="match status" value="1"/>
</dbReference>
<dbReference type="EMBL" id="CP116805">
    <property type="protein sequence ID" value="WCL53119.1"/>
    <property type="molecule type" value="Genomic_DNA"/>
</dbReference>
<dbReference type="RefSeq" id="WP_289502631.1">
    <property type="nucleotide sequence ID" value="NZ_CP116805.1"/>
</dbReference>